<organism evidence="2 3">
    <name type="scientific">Toxocara canis</name>
    <name type="common">Canine roundworm</name>
    <dbReference type="NCBI Taxonomy" id="6265"/>
    <lineage>
        <taxon>Eukaryota</taxon>
        <taxon>Metazoa</taxon>
        <taxon>Ecdysozoa</taxon>
        <taxon>Nematoda</taxon>
        <taxon>Chromadorea</taxon>
        <taxon>Rhabditida</taxon>
        <taxon>Spirurina</taxon>
        <taxon>Ascaridomorpha</taxon>
        <taxon>Ascaridoidea</taxon>
        <taxon>Toxocaridae</taxon>
        <taxon>Toxocara</taxon>
    </lineage>
</organism>
<dbReference type="AlphaFoldDB" id="A0A0B2VQN7"/>
<feature type="compositionally biased region" description="Basic and acidic residues" evidence="1">
    <location>
        <begin position="27"/>
        <end position="36"/>
    </location>
</feature>
<protein>
    <submittedName>
        <fullName evidence="2">Uncharacterized protein</fullName>
    </submittedName>
</protein>
<evidence type="ECO:0000313" key="3">
    <source>
        <dbReference type="Proteomes" id="UP000031036"/>
    </source>
</evidence>
<accession>A0A0B2VQN7</accession>
<feature type="compositionally biased region" description="Polar residues" evidence="1">
    <location>
        <begin position="1"/>
        <end position="17"/>
    </location>
</feature>
<dbReference type="Proteomes" id="UP000031036">
    <property type="component" value="Unassembled WGS sequence"/>
</dbReference>
<feature type="compositionally biased region" description="Basic and acidic residues" evidence="1">
    <location>
        <begin position="188"/>
        <end position="224"/>
    </location>
</feature>
<evidence type="ECO:0000256" key="1">
    <source>
        <dbReference type="SAM" id="MobiDB-lite"/>
    </source>
</evidence>
<feature type="region of interest" description="Disordered" evidence="1">
    <location>
        <begin position="152"/>
        <end position="227"/>
    </location>
</feature>
<reference evidence="2 3" key="1">
    <citation type="submission" date="2014-11" db="EMBL/GenBank/DDBJ databases">
        <title>Genetic blueprint of the zoonotic pathogen Toxocara canis.</title>
        <authorList>
            <person name="Zhu X.-Q."/>
            <person name="Korhonen P.K."/>
            <person name="Cai H."/>
            <person name="Young N.D."/>
            <person name="Nejsum P."/>
            <person name="von Samson-Himmelstjerna G."/>
            <person name="Boag P.R."/>
            <person name="Tan P."/>
            <person name="Li Q."/>
            <person name="Min J."/>
            <person name="Yang Y."/>
            <person name="Wang X."/>
            <person name="Fang X."/>
            <person name="Hall R.S."/>
            <person name="Hofmann A."/>
            <person name="Sternberg P.W."/>
            <person name="Jex A.R."/>
            <person name="Gasser R.B."/>
        </authorList>
    </citation>
    <scope>NUCLEOTIDE SEQUENCE [LARGE SCALE GENOMIC DNA]</scope>
    <source>
        <strain evidence="2">PN_DK_2014</strain>
    </source>
</reference>
<dbReference type="EMBL" id="JPKZ01001201">
    <property type="protein sequence ID" value="KHN83350.1"/>
    <property type="molecule type" value="Genomic_DNA"/>
</dbReference>
<evidence type="ECO:0000313" key="2">
    <source>
        <dbReference type="EMBL" id="KHN83350.1"/>
    </source>
</evidence>
<comment type="caution">
    <text evidence="2">The sequence shown here is derived from an EMBL/GenBank/DDBJ whole genome shotgun (WGS) entry which is preliminary data.</text>
</comment>
<proteinExistence type="predicted"/>
<feature type="region of interest" description="Disordered" evidence="1">
    <location>
        <begin position="1"/>
        <end position="37"/>
    </location>
</feature>
<keyword evidence="3" id="KW-1185">Reference proteome</keyword>
<gene>
    <name evidence="2" type="ORF">Tcan_05428</name>
</gene>
<name>A0A0B2VQN7_TOXCA</name>
<sequence length="259" mass="29646">MATATVSIRNRRSNLPVSNLPKARGLKTKDHRETQKNELNWAIQSPRMSGEVPSAHRIDLDRRWRKSKLANKPQPSTARTIHPSFVITTAPSFILPNFTTPSAMPIFQTLTTISFPTMAMPTLPPLIIPPSVSSNFGTSKMLGKSRKFLRTGDSYEDEQSFTKPRNQRAEGSDETTESSGFNSFQADIDQREIDEFKERRRLHQEHEKERSRKEIGRTSPKRDDEEFSELFSLPKFVHEEENGRPLIAESNLSWMTPYS</sequence>